<sequence>MINYKSFSKMILFIFGNLIVCILKCLRNDAILSEHKQSWRTHNICVEDDTFKRPKFTASTNFHKHACTKLDGQACSFSVAKISKSTRFYPYFKDYIEAIHDTHITAMVKSPEKACYHNRKGVILQNILAAYNFDLEFIYVISGREDSVHDSKVLQDALTRRTNRQPVLESNNNQYHILCVLMFQENII</sequence>
<dbReference type="AlphaFoldDB" id="A0AAU9SDX1"/>
<feature type="non-terminal residue" evidence="1">
    <location>
        <position position="188"/>
    </location>
</feature>
<keyword evidence="2" id="KW-1185">Reference proteome</keyword>
<dbReference type="PANTHER" id="PTHR22930">
    <property type="match status" value="1"/>
</dbReference>
<gene>
    <name evidence="1" type="ORF">TAV2_LOCUS14207</name>
</gene>
<reference evidence="1 2" key="1">
    <citation type="submission" date="2022-03" db="EMBL/GenBank/DDBJ databases">
        <authorList>
            <person name="Nunn A."/>
            <person name="Chopra R."/>
            <person name="Nunn A."/>
            <person name="Contreras Garrido A."/>
        </authorList>
    </citation>
    <scope>NUCLEOTIDE SEQUENCE [LARGE SCALE GENOMIC DNA]</scope>
</reference>
<name>A0AAU9SDX1_THLAR</name>
<dbReference type="PANTHER" id="PTHR22930:SF259">
    <property type="entry name" value="OS08G0106900 PROTEIN"/>
    <property type="match status" value="1"/>
</dbReference>
<dbReference type="EMBL" id="OU466860">
    <property type="protein sequence ID" value="CAH2060722.1"/>
    <property type="molecule type" value="Genomic_DNA"/>
</dbReference>
<evidence type="ECO:0000313" key="1">
    <source>
        <dbReference type="EMBL" id="CAH2060722.1"/>
    </source>
</evidence>
<organism evidence="1 2">
    <name type="scientific">Thlaspi arvense</name>
    <name type="common">Field penny-cress</name>
    <dbReference type="NCBI Taxonomy" id="13288"/>
    <lineage>
        <taxon>Eukaryota</taxon>
        <taxon>Viridiplantae</taxon>
        <taxon>Streptophyta</taxon>
        <taxon>Embryophyta</taxon>
        <taxon>Tracheophyta</taxon>
        <taxon>Spermatophyta</taxon>
        <taxon>Magnoliopsida</taxon>
        <taxon>eudicotyledons</taxon>
        <taxon>Gunneridae</taxon>
        <taxon>Pentapetalae</taxon>
        <taxon>rosids</taxon>
        <taxon>malvids</taxon>
        <taxon>Brassicales</taxon>
        <taxon>Brassicaceae</taxon>
        <taxon>Thlaspideae</taxon>
        <taxon>Thlaspi</taxon>
    </lineage>
</organism>
<dbReference type="Proteomes" id="UP000836841">
    <property type="component" value="Chromosome 4"/>
</dbReference>
<dbReference type="InterPro" id="IPR045249">
    <property type="entry name" value="HARBI1-like"/>
</dbReference>
<accession>A0AAU9SDX1</accession>
<proteinExistence type="predicted"/>
<protein>
    <submittedName>
        <fullName evidence="1">Uncharacterized protein</fullName>
    </submittedName>
</protein>
<evidence type="ECO:0000313" key="2">
    <source>
        <dbReference type="Proteomes" id="UP000836841"/>
    </source>
</evidence>